<dbReference type="InterPro" id="IPR016162">
    <property type="entry name" value="Ald_DH_N"/>
</dbReference>
<keyword evidence="4" id="KW-0520">NAD</keyword>
<dbReference type="FunFam" id="3.40.309.10:FF:000005">
    <property type="entry name" value="1-pyrroline-5-carboxylate dehydrogenase 1"/>
    <property type="match status" value="1"/>
</dbReference>
<evidence type="ECO:0000256" key="2">
    <source>
        <dbReference type="ARBA" id="ARBA00012884"/>
    </source>
</evidence>
<dbReference type="EMBL" id="JAPDOD010000026">
    <property type="protein sequence ID" value="MDA0163662.1"/>
    <property type="molecule type" value="Genomic_DNA"/>
</dbReference>
<dbReference type="GO" id="GO:0009898">
    <property type="term" value="C:cytoplasmic side of plasma membrane"/>
    <property type="evidence" value="ECO:0007669"/>
    <property type="project" value="TreeGrafter"/>
</dbReference>
<dbReference type="PROSITE" id="PS00070">
    <property type="entry name" value="ALDEHYDE_DEHYDR_CYS"/>
    <property type="match status" value="1"/>
</dbReference>
<comment type="caution">
    <text evidence="7">The sequence shown here is derived from an EMBL/GenBank/DDBJ whole genome shotgun (WGS) entry which is preliminary data.</text>
</comment>
<feature type="domain" description="Aldehyde dehydrogenase" evidence="6">
    <location>
        <begin position="50"/>
        <end position="509"/>
    </location>
</feature>
<dbReference type="Proteomes" id="UP001149140">
    <property type="component" value="Unassembled WGS sequence"/>
</dbReference>
<evidence type="ECO:0000256" key="3">
    <source>
        <dbReference type="ARBA" id="ARBA00023002"/>
    </source>
</evidence>
<evidence type="ECO:0000259" key="6">
    <source>
        <dbReference type="Pfam" id="PF00171"/>
    </source>
</evidence>
<gene>
    <name evidence="7" type="ORF">OM076_25535</name>
</gene>
<evidence type="ECO:0000256" key="4">
    <source>
        <dbReference type="ARBA" id="ARBA00023027"/>
    </source>
</evidence>
<evidence type="ECO:0000256" key="1">
    <source>
        <dbReference type="ARBA" id="ARBA00004786"/>
    </source>
</evidence>
<dbReference type="InterPro" id="IPR016161">
    <property type="entry name" value="Ald_DH/histidinol_DH"/>
</dbReference>
<dbReference type="Gene3D" id="3.40.309.10">
    <property type="entry name" value="Aldehyde Dehydrogenase, Chain A, domain 2"/>
    <property type="match status" value="1"/>
</dbReference>
<comment type="pathway">
    <text evidence="1">Amino-acid degradation; L-proline degradation into L-glutamate; L-glutamate from L-proline: step 2/2.</text>
</comment>
<dbReference type="InterPro" id="IPR016160">
    <property type="entry name" value="Ald_DH_CS_CYS"/>
</dbReference>
<dbReference type="Gene3D" id="3.40.605.10">
    <property type="entry name" value="Aldehyde Dehydrogenase, Chain A, domain 1"/>
    <property type="match status" value="1"/>
</dbReference>
<dbReference type="GO" id="GO:0004657">
    <property type="term" value="F:proline dehydrogenase activity"/>
    <property type="evidence" value="ECO:0007669"/>
    <property type="project" value="UniProtKB-ARBA"/>
</dbReference>
<dbReference type="InterPro" id="IPR050485">
    <property type="entry name" value="Proline_metab_enzyme"/>
</dbReference>
<evidence type="ECO:0000256" key="5">
    <source>
        <dbReference type="ARBA" id="ARBA00048142"/>
    </source>
</evidence>
<keyword evidence="8" id="KW-1185">Reference proteome</keyword>
<dbReference type="GO" id="GO:0010133">
    <property type="term" value="P:L-proline catabolic process to L-glutamate"/>
    <property type="evidence" value="ECO:0007669"/>
    <property type="project" value="TreeGrafter"/>
</dbReference>
<evidence type="ECO:0000313" key="7">
    <source>
        <dbReference type="EMBL" id="MDA0163662.1"/>
    </source>
</evidence>
<organism evidence="7 8">
    <name type="scientific">Solirubrobacter ginsenosidimutans</name>
    <dbReference type="NCBI Taxonomy" id="490573"/>
    <lineage>
        <taxon>Bacteria</taxon>
        <taxon>Bacillati</taxon>
        <taxon>Actinomycetota</taxon>
        <taxon>Thermoleophilia</taxon>
        <taxon>Solirubrobacterales</taxon>
        <taxon>Solirubrobacteraceae</taxon>
        <taxon>Solirubrobacter</taxon>
    </lineage>
</organism>
<dbReference type="Pfam" id="PF00171">
    <property type="entry name" value="Aldedh"/>
    <property type="match status" value="1"/>
</dbReference>
<dbReference type="EC" id="1.2.1.88" evidence="2"/>
<reference evidence="7" key="1">
    <citation type="submission" date="2022-10" db="EMBL/GenBank/DDBJ databases">
        <title>The WGS of Solirubrobacter ginsenosidimutans DSM 21036.</title>
        <authorList>
            <person name="Jiang Z."/>
        </authorList>
    </citation>
    <scope>NUCLEOTIDE SEQUENCE</scope>
    <source>
        <strain evidence="7">DSM 21036</strain>
    </source>
</reference>
<name>A0A9X3MWD2_9ACTN</name>
<protein>
    <recommendedName>
        <fullName evidence="2">L-glutamate gamma-semialdehyde dehydrogenase</fullName>
        <ecNumber evidence="2">1.2.1.88</ecNumber>
    </recommendedName>
</protein>
<dbReference type="PANTHER" id="PTHR42862">
    <property type="entry name" value="DELTA-1-PYRROLINE-5-CARBOXYLATE DEHYDROGENASE 1, ISOFORM A-RELATED"/>
    <property type="match status" value="1"/>
</dbReference>
<keyword evidence="3" id="KW-0560">Oxidoreductase</keyword>
<dbReference type="GO" id="GO:0003842">
    <property type="term" value="F:L-glutamate gamma-semialdehyde dehydrogenase activity"/>
    <property type="evidence" value="ECO:0007669"/>
    <property type="project" value="UniProtKB-EC"/>
</dbReference>
<dbReference type="AlphaFoldDB" id="A0A9X3MWD2"/>
<proteinExistence type="predicted"/>
<dbReference type="InterPro" id="IPR015590">
    <property type="entry name" value="Aldehyde_DH_dom"/>
</dbReference>
<dbReference type="PANTHER" id="PTHR42862:SF1">
    <property type="entry name" value="DELTA-1-PYRROLINE-5-CARBOXYLATE DEHYDROGENASE 2, ISOFORM A-RELATED"/>
    <property type="match status" value="1"/>
</dbReference>
<dbReference type="SUPFAM" id="SSF53720">
    <property type="entry name" value="ALDH-like"/>
    <property type="match status" value="1"/>
</dbReference>
<comment type="catalytic activity">
    <reaction evidence="5">
        <text>L-glutamate 5-semialdehyde + NAD(+) + H2O = L-glutamate + NADH + 2 H(+)</text>
        <dbReference type="Rhea" id="RHEA:30235"/>
        <dbReference type="ChEBI" id="CHEBI:15377"/>
        <dbReference type="ChEBI" id="CHEBI:15378"/>
        <dbReference type="ChEBI" id="CHEBI:29985"/>
        <dbReference type="ChEBI" id="CHEBI:57540"/>
        <dbReference type="ChEBI" id="CHEBI:57945"/>
        <dbReference type="ChEBI" id="CHEBI:58066"/>
        <dbReference type="EC" id="1.2.1.88"/>
    </reaction>
</comment>
<dbReference type="RefSeq" id="WP_270042907.1">
    <property type="nucleotide sequence ID" value="NZ_JAPDOD010000026.1"/>
</dbReference>
<accession>A0A9X3MWD2</accession>
<dbReference type="InterPro" id="IPR016163">
    <property type="entry name" value="Ald_DH_C"/>
</dbReference>
<evidence type="ECO:0000313" key="8">
    <source>
        <dbReference type="Proteomes" id="UP001149140"/>
    </source>
</evidence>
<sequence>MSLTPFKNEPILELRRAPIRAQLKGALEAFDDEPVVQVPVWVGEDTRQGGALQSLDPGDPERLVAQSAVATQADVDHALDLAGRSEWRHVPAAQRAEVLIRAAAWLRARRLEVAALEVRETAKPWREADADVCEAIDFLEYYARAAIALAEHPAFDAELLQPPGERNELRWNPRGVVAVISPWNFPVAIPLGMVSAGLATGNAVVLKPAEQAPACAFMLVRALRESGLPASALALLPGEGPVGAALVGDPRVHTIAFTGSGPVGLEIVRRAVEQAPGQKHLKRVVAEMGGKNCVIVDSDADLDDVVPALVKSAFNYAGQKCSAAARVLAHEAIHDALVERLAGAIEVLHVGQASDPEIDVPPVIELEAQERVARYAATAEASGRIAARAAEVPDRGYFATPTLATDLPADSPVLQEEIFGPLLAVERVKTIEEACDRVDASPYGLTGGLFSRSPRTVDYVADRTPVGNLYVNREITGAMVGRQPFGGNRLSGTGTKAGGPAYLLQFVEPTVITENTVRHGLVV</sequence>